<reference evidence="2 3" key="1">
    <citation type="submission" date="2024-06" db="EMBL/GenBank/DDBJ databases">
        <title>The Natural Products Discovery Center: Release of the First 8490 Sequenced Strains for Exploring Actinobacteria Biosynthetic Diversity.</title>
        <authorList>
            <person name="Kalkreuter E."/>
            <person name="Kautsar S.A."/>
            <person name="Yang D."/>
            <person name="Bader C.D."/>
            <person name="Teijaro C.N."/>
            <person name="Fluegel L."/>
            <person name="Davis C.M."/>
            <person name="Simpson J.R."/>
            <person name="Lauterbach L."/>
            <person name="Steele A.D."/>
            <person name="Gui C."/>
            <person name="Meng S."/>
            <person name="Li G."/>
            <person name="Viehrig K."/>
            <person name="Ye F."/>
            <person name="Su P."/>
            <person name="Kiefer A.F."/>
            <person name="Nichols A."/>
            <person name="Cepeda A.J."/>
            <person name="Yan W."/>
            <person name="Fan B."/>
            <person name="Jiang Y."/>
            <person name="Adhikari A."/>
            <person name="Zheng C.-J."/>
            <person name="Schuster L."/>
            <person name="Cowan T.M."/>
            <person name="Smanski M.J."/>
            <person name="Chevrette M.G."/>
            <person name="De Carvalho L.P.S."/>
            <person name="Shen B."/>
        </authorList>
    </citation>
    <scope>NUCLEOTIDE SEQUENCE [LARGE SCALE GENOMIC DNA]</scope>
    <source>
        <strain evidence="2 3">NPDC000634</strain>
    </source>
</reference>
<evidence type="ECO:0000313" key="3">
    <source>
        <dbReference type="Proteomes" id="UP001458415"/>
    </source>
</evidence>
<proteinExistence type="predicted"/>
<name>A0ABV1WFG7_9ACTN</name>
<evidence type="ECO:0000313" key="2">
    <source>
        <dbReference type="EMBL" id="MER6982911.1"/>
    </source>
</evidence>
<dbReference type="EMBL" id="JBEPCU010001182">
    <property type="protein sequence ID" value="MER6982911.1"/>
    <property type="molecule type" value="Genomic_DNA"/>
</dbReference>
<sequence length="75" mass="8067">MTRTFTDSGHLPIYEDLVRERGDVVAEAQLAAEHIQHQAAELLTGRDVPGRAHRWDGGTGAAAAGQPEWRGAPPP</sequence>
<comment type="caution">
    <text evidence="2">The sequence shown here is derived from an EMBL/GenBank/DDBJ whole genome shotgun (WGS) entry which is preliminary data.</text>
</comment>
<feature type="region of interest" description="Disordered" evidence="1">
    <location>
        <begin position="53"/>
        <end position="75"/>
    </location>
</feature>
<keyword evidence="3" id="KW-1185">Reference proteome</keyword>
<protein>
    <submittedName>
        <fullName evidence="2">Uncharacterized protein</fullName>
    </submittedName>
</protein>
<accession>A0ABV1WFG7</accession>
<dbReference type="RefSeq" id="WP_086729379.1">
    <property type="nucleotide sequence ID" value="NZ_MUBM01000304.1"/>
</dbReference>
<evidence type="ECO:0000256" key="1">
    <source>
        <dbReference type="SAM" id="MobiDB-lite"/>
    </source>
</evidence>
<gene>
    <name evidence="2" type="ORF">ABT317_39600</name>
</gene>
<organism evidence="2 3">
    <name type="scientific">Streptomyces carpinensis</name>
    <dbReference type="NCBI Taxonomy" id="66369"/>
    <lineage>
        <taxon>Bacteria</taxon>
        <taxon>Bacillati</taxon>
        <taxon>Actinomycetota</taxon>
        <taxon>Actinomycetes</taxon>
        <taxon>Kitasatosporales</taxon>
        <taxon>Streptomycetaceae</taxon>
        <taxon>Streptomyces</taxon>
    </lineage>
</organism>
<dbReference type="Proteomes" id="UP001458415">
    <property type="component" value="Unassembled WGS sequence"/>
</dbReference>